<comment type="caution">
    <text evidence="1">The sequence shown here is derived from an EMBL/GenBank/DDBJ whole genome shotgun (WGS) entry which is preliminary data.</text>
</comment>
<dbReference type="STRING" id="651561.BBI00_01200"/>
<dbReference type="EMBL" id="MAYG01000001">
    <property type="protein sequence ID" value="OCA73037.1"/>
    <property type="molecule type" value="Genomic_DNA"/>
</dbReference>
<sequence>MLINDQNGWIELETFDTTLYKGMLLEELQQTAFYKEKYYNMRDVTTGYFWYCFNTIEVQGYQVYFQLCFWRDQLHSIHMNTSENGDAKDWKDWSEEKEMQVFYRNNRFLSLILGTAPTRKEKTPYPRCLFRFSWGEVWSVYDPRSASSMMGIHYKEEDKI</sequence>
<dbReference type="Proteomes" id="UP000093432">
    <property type="component" value="Unassembled WGS sequence"/>
</dbReference>
<organism evidence="1 2">
    <name type="scientific">Chryseobacterium arthrosphaerae</name>
    <dbReference type="NCBI Taxonomy" id="651561"/>
    <lineage>
        <taxon>Bacteria</taxon>
        <taxon>Pseudomonadati</taxon>
        <taxon>Bacteroidota</taxon>
        <taxon>Flavobacteriia</taxon>
        <taxon>Flavobacteriales</taxon>
        <taxon>Weeksellaceae</taxon>
        <taxon>Chryseobacterium group</taxon>
        <taxon>Chryseobacterium</taxon>
    </lineage>
</organism>
<evidence type="ECO:0000313" key="2">
    <source>
        <dbReference type="Proteomes" id="UP000093432"/>
    </source>
</evidence>
<proteinExistence type="predicted"/>
<dbReference type="OrthoDB" id="882910at2"/>
<gene>
    <name evidence="1" type="ORF">BBI00_01200</name>
</gene>
<reference evidence="2" key="1">
    <citation type="submission" date="2016-07" db="EMBL/GenBank/DDBJ databases">
        <authorList>
            <person name="Florea S."/>
            <person name="Webb J.S."/>
            <person name="Jaromczyk J."/>
            <person name="Schardl C.L."/>
        </authorList>
    </citation>
    <scope>NUCLEOTIDE SEQUENCE [LARGE SCALE GENOMIC DNA]</scope>
    <source>
        <strain evidence="2">CC-VM-7</strain>
    </source>
</reference>
<dbReference type="AlphaFoldDB" id="A0A1B8ZN96"/>
<dbReference type="RefSeq" id="WP_065397048.1">
    <property type="nucleotide sequence ID" value="NZ_MAYG01000001.1"/>
</dbReference>
<accession>A0A1B8ZN96</accession>
<protein>
    <submittedName>
        <fullName evidence="1">Uncharacterized protein</fullName>
    </submittedName>
</protein>
<name>A0A1B8ZN96_9FLAO</name>
<evidence type="ECO:0000313" key="1">
    <source>
        <dbReference type="EMBL" id="OCA73037.1"/>
    </source>
</evidence>